<comment type="similarity">
    <text evidence="5">Belongs to the nitroreductase family. HadB/RutE subfamily.</text>
</comment>
<dbReference type="HAMAP" id="MF_01204">
    <property type="entry name" value="Oxidoreductase_RutE_HadB"/>
    <property type="match status" value="1"/>
</dbReference>
<comment type="caution">
    <text evidence="7">The sequence shown here is derived from an EMBL/GenBank/DDBJ whole genome shotgun (WGS) entry which is preliminary data.</text>
</comment>
<keyword evidence="4 5" id="KW-0560">Oxidoreductase</keyword>
<keyword evidence="5" id="KW-0520">NAD</keyword>
<evidence type="ECO:0000256" key="5">
    <source>
        <dbReference type="HAMAP-Rule" id="MF_01204"/>
    </source>
</evidence>
<keyword evidence="1 5" id="KW-0285">Flavoprotein</keyword>
<dbReference type="EC" id="1.-.-.-" evidence="5"/>
<protein>
    <recommendedName>
        <fullName evidence="5">Putative NADH dehydrogenase/NAD(P)H nitroreductase ROR02_13320</fullName>
        <ecNumber evidence="5">1.-.-.-</ecNumber>
    </recommendedName>
</protein>
<evidence type="ECO:0000256" key="1">
    <source>
        <dbReference type="ARBA" id="ARBA00022630"/>
    </source>
</evidence>
<gene>
    <name evidence="7" type="ORF">ROR02_13320</name>
</gene>
<dbReference type="Pfam" id="PF00881">
    <property type="entry name" value="Nitroreductase"/>
    <property type="match status" value="1"/>
</dbReference>
<reference evidence="7 8" key="1">
    <citation type="submission" date="2019-07" db="EMBL/GenBank/DDBJ databases">
        <title>Whole genome shotgun sequence of Rhodospirillum oryzae NBRC 107573.</title>
        <authorList>
            <person name="Hosoyama A."/>
            <person name="Uohara A."/>
            <person name="Ohji S."/>
            <person name="Ichikawa N."/>
        </authorList>
    </citation>
    <scope>NUCLEOTIDE SEQUENCE [LARGE SCALE GENOMIC DNA]</scope>
    <source>
        <strain evidence="7 8">NBRC 107573</strain>
    </source>
</reference>
<sequence length="197" mass="21816">MSHVLDQTALDQLFGEARTHMRWRPDPVPVDVLHRLHELLRWAPTSMNCQPARFVFVTTDAARERLRPCLSPGNVEKTMSAPVTAIIATDRRFHERMPQLWTASDAFGMFEGNEALREATAQRNGTLQGAYLILAARALGLDCGPMSGFDTQAVDAAFLADTPSWTTNFLCNLGYGDPAGLFPRGPRPAFDDVCRVV</sequence>
<dbReference type="SUPFAM" id="SSF55469">
    <property type="entry name" value="FMN-dependent nitroreductase-like"/>
    <property type="match status" value="1"/>
</dbReference>
<dbReference type="OrthoDB" id="9784375at2"/>
<evidence type="ECO:0000256" key="4">
    <source>
        <dbReference type="ARBA" id="ARBA00023002"/>
    </source>
</evidence>
<dbReference type="InterPro" id="IPR029479">
    <property type="entry name" value="Nitroreductase"/>
</dbReference>
<keyword evidence="2 5" id="KW-0288">FMN</keyword>
<proteinExistence type="inferred from homology"/>
<dbReference type="PANTHER" id="PTHR43543:SF1">
    <property type="entry name" value="MALONIC SEMIALDEHYDE REDUCTASE RUTE-RELATED"/>
    <property type="match status" value="1"/>
</dbReference>
<name>A0A512H6Z8_9PROT</name>
<dbReference type="AlphaFoldDB" id="A0A512H6Z8"/>
<keyword evidence="8" id="KW-1185">Reference proteome</keyword>
<evidence type="ECO:0000256" key="3">
    <source>
        <dbReference type="ARBA" id="ARBA00022857"/>
    </source>
</evidence>
<keyword evidence="3 5" id="KW-0521">NADP</keyword>
<evidence type="ECO:0000259" key="6">
    <source>
        <dbReference type="Pfam" id="PF00881"/>
    </source>
</evidence>
<feature type="domain" description="Nitroreductase" evidence="6">
    <location>
        <begin position="22"/>
        <end position="175"/>
    </location>
</feature>
<dbReference type="NCBIfam" id="NF003768">
    <property type="entry name" value="PRK05365.1"/>
    <property type="match status" value="1"/>
</dbReference>
<dbReference type="InterPro" id="IPR000415">
    <property type="entry name" value="Nitroreductase-like"/>
</dbReference>
<dbReference type="GO" id="GO:0016491">
    <property type="term" value="F:oxidoreductase activity"/>
    <property type="evidence" value="ECO:0007669"/>
    <property type="project" value="UniProtKB-UniRule"/>
</dbReference>
<dbReference type="Gene3D" id="3.40.109.10">
    <property type="entry name" value="NADH Oxidase"/>
    <property type="match status" value="1"/>
</dbReference>
<evidence type="ECO:0000256" key="2">
    <source>
        <dbReference type="ARBA" id="ARBA00022643"/>
    </source>
</evidence>
<dbReference type="InterPro" id="IPR050461">
    <property type="entry name" value="Nitroreductase_HadB/RutE"/>
</dbReference>
<dbReference type="EMBL" id="BJZO01000028">
    <property type="protein sequence ID" value="GEO81201.1"/>
    <property type="molecule type" value="Genomic_DNA"/>
</dbReference>
<dbReference type="Proteomes" id="UP000321567">
    <property type="component" value="Unassembled WGS sequence"/>
</dbReference>
<dbReference type="PANTHER" id="PTHR43543">
    <property type="entry name" value="MALONIC SEMIALDEHYDE REDUCTASE RUTE-RELATED"/>
    <property type="match status" value="1"/>
</dbReference>
<evidence type="ECO:0000313" key="7">
    <source>
        <dbReference type="EMBL" id="GEO81201.1"/>
    </source>
</evidence>
<comment type="cofactor">
    <cofactor evidence="5">
        <name>FMN</name>
        <dbReference type="ChEBI" id="CHEBI:58210"/>
    </cofactor>
</comment>
<dbReference type="CDD" id="cd02148">
    <property type="entry name" value="RutE-like"/>
    <property type="match status" value="1"/>
</dbReference>
<organism evidence="7 8">
    <name type="scientific">Pararhodospirillum oryzae</name>
    <dbReference type="NCBI Taxonomy" id="478448"/>
    <lineage>
        <taxon>Bacteria</taxon>
        <taxon>Pseudomonadati</taxon>
        <taxon>Pseudomonadota</taxon>
        <taxon>Alphaproteobacteria</taxon>
        <taxon>Rhodospirillales</taxon>
        <taxon>Rhodospirillaceae</taxon>
        <taxon>Pararhodospirillum</taxon>
    </lineage>
</organism>
<dbReference type="RefSeq" id="WP_147163239.1">
    <property type="nucleotide sequence ID" value="NZ_BJZO01000028.1"/>
</dbReference>
<accession>A0A512H6Z8</accession>
<dbReference type="InterPro" id="IPR023936">
    <property type="entry name" value="RutE-like"/>
</dbReference>
<evidence type="ECO:0000313" key="8">
    <source>
        <dbReference type="Proteomes" id="UP000321567"/>
    </source>
</evidence>